<reference evidence="9 10" key="1">
    <citation type="submission" date="2016-11" db="EMBL/GenBank/DDBJ databases">
        <authorList>
            <person name="Jaros S."/>
            <person name="Januszkiewicz K."/>
            <person name="Wedrychowicz H."/>
        </authorList>
    </citation>
    <scope>NUCLEOTIDE SEQUENCE [LARGE SCALE GENOMIC DNA]</scope>
    <source>
        <strain evidence="9 10">DSM 19022</strain>
    </source>
</reference>
<feature type="transmembrane region" description="Helical" evidence="7">
    <location>
        <begin position="105"/>
        <end position="126"/>
    </location>
</feature>
<feature type="transmembrane region" description="Helical" evidence="7">
    <location>
        <begin position="12"/>
        <end position="41"/>
    </location>
</feature>
<dbReference type="EMBL" id="FQZS01000007">
    <property type="protein sequence ID" value="SHI73973.1"/>
    <property type="molecule type" value="Genomic_DNA"/>
</dbReference>
<keyword evidence="3" id="KW-1003">Cell membrane</keyword>
<dbReference type="GO" id="GO:0005886">
    <property type="term" value="C:plasma membrane"/>
    <property type="evidence" value="ECO:0007669"/>
    <property type="project" value="UniProtKB-SubCell"/>
</dbReference>
<dbReference type="GO" id="GO:0055085">
    <property type="term" value="P:transmembrane transport"/>
    <property type="evidence" value="ECO:0007669"/>
    <property type="project" value="InterPro"/>
</dbReference>
<dbReference type="InterPro" id="IPR000515">
    <property type="entry name" value="MetI-like"/>
</dbReference>
<keyword evidence="4 7" id="KW-0812">Transmembrane</keyword>
<evidence type="ECO:0000313" key="10">
    <source>
        <dbReference type="Proteomes" id="UP000184442"/>
    </source>
</evidence>
<accession>A0A1M6DLE7</accession>
<evidence type="ECO:0000256" key="5">
    <source>
        <dbReference type="ARBA" id="ARBA00022989"/>
    </source>
</evidence>
<proteinExistence type="inferred from homology"/>
<evidence type="ECO:0000256" key="2">
    <source>
        <dbReference type="ARBA" id="ARBA00022448"/>
    </source>
</evidence>
<sequence length="290" mass="33212">MFSKYRKKETIMALILIAPSLIGLLIFYIIPFIWMIIYSFFDSPINGNFVGLQNYINLINNEAYKQAVKNTAIFTGISVPLIVVISLLLSLLLNSKIHFSHGFRTAFIVPLVVPVASVIIFFELLFDYRGFLNSFFKLFDIAPIDWLNSSYAMIAVIIIYVWKNVGYNIVLFLAGLQGIPKEYYEAASIDGAGPVAKFFNITLVYLMSTTFFVIIISIINSFKVFREVYLLAGDYPHQSIYMLQHYMNNAFRKLDYHKLVTAAILMTLVIYIFVFILFKVQKKINDAIGN</sequence>
<dbReference type="RefSeq" id="WP_073025297.1">
    <property type="nucleotide sequence ID" value="NZ_FQZS01000007.1"/>
</dbReference>
<protein>
    <submittedName>
        <fullName evidence="9">Carbohydrate ABC transporter membrane protein 1, CUT1 family</fullName>
    </submittedName>
</protein>
<dbReference type="PANTHER" id="PTHR30193:SF37">
    <property type="entry name" value="INNER MEMBRANE ABC TRANSPORTER PERMEASE PROTEIN YCJO"/>
    <property type="match status" value="1"/>
</dbReference>
<name>A0A1M6DLE7_9FIRM</name>
<keyword evidence="2 7" id="KW-0813">Transport</keyword>
<evidence type="ECO:0000259" key="8">
    <source>
        <dbReference type="PROSITE" id="PS50928"/>
    </source>
</evidence>
<feature type="transmembrane region" description="Helical" evidence="7">
    <location>
        <begin position="198"/>
        <end position="219"/>
    </location>
</feature>
<keyword evidence="10" id="KW-1185">Reference proteome</keyword>
<dbReference type="Gene3D" id="1.10.3720.10">
    <property type="entry name" value="MetI-like"/>
    <property type="match status" value="1"/>
</dbReference>
<dbReference type="Pfam" id="PF00528">
    <property type="entry name" value="BPD_transp_1"/>
    <property type="match status" value="1"/>
</dbReference>
<evidence type="ECO:0000256" key="7">
    <source>
        <dbReference type="RuleBase" id="RU363032"/>
    </source>
</evidence>
<dbReference type="CDD" id="cd06261">
    <property type="entry name" value="TM_PBP2"/>
    <property type="match status" value="1"/>
</dbReference>
<comment type="subcellular location">
    <subcellularLocation>
        <location evidence="1 7">Cell membrane</location>
        <topology evidence="1 7">Multi-pass membrane protein</topology>
    </subcellularLocation>
</comment>
<dbReference type="STRING" id="1122184.SAMN02745176_01167"/>
<evidence type="ECO:0000256" key="1">
    <source>
        <dbReference type="ARBA" id="ARBA00004651"/>
    </source>
</evidence>
<organism evidence="9 10">
    <name type="scientific">Lutispora thermophila DSM 19022</name>
    <dbReference type="NCBI Taxonomy" id="1122184"/>
    <lineage>
        <taxon>Bacteria</taxon>
        <taxon>Bacillati</taxon>
        <taxon>Bacillota</taxon>
        <taxon>Clostridia</taxon>
        <taxon>Lutisporales</taxon>
        <taxon>Lutisporaceae</taxon>
        <taxon>Lutispora</taxon>
    </lineage>
</organism>
<comment type="similarity">
    <text evidence="7">Belongs to the binding-protein-dependent transport system permease family.</text>
</comment>
<dbReference type="AlphaFoldDB" id="A0A1M6DLE7"/>
<feature type="domain" description="ABC transmembrane type-1" evidence="8">
    <location>
        <begin position="68"/>
        <end position="277"/>
    </location>
</feature>
<gene>
    <name evidence="9" type="ORF">SAMN02745176_01167</name>
</gene>
<dbReference type="SUPFAM" id="SSF161098">
    <property type="entry name" value="MetI-like"/>
    <property type="match status" value="1"/>
</dbReference>
<dbReference type="Proteomes" id="UP000184442">
    <property type="component" value="Unassembled WGS sequence"/>
</dbReference>
<keyword evidence="5 7" id="KW-1133">Transmembrane helix</keyword>
<evidence type="ECO:0000313" key="9">
    <source>
        <dbReference type="EMBL" id="SHI73973.1"/>
    </source>
</evidence>
<keyword evidence="6 7" id="KW-0472">Membrane</keyword>
<dbReference type="InterPro" id="IPR051393">
    <property type="entry name" value="ABC_transporter_permease"/>
</dbReference>
<dbReference type="InterPro" id="IPR035906">
    <property type="entry name" value="MetI-like_sf"/>
</dbReference>
<feature type="transmembrane region" description="Helical" evidence="7">
    <location>
        <begin position="259"/>
        <end position="278"/>
    </location>
</feature>
<evidence type="ECO:0000256" key="3">
    <source>
        <dbReference type="ARBA" id="ARBA00022475"/>
    </source>
</evidence>
<evidence type="ECO:0000256" key="4">
    <source>
        <dbReference type="ARBA" id="ARBA00022692"/>
    </source>
</evidence>
<feature type="transmembrane region" description="Helical" evidence="7">
    <location>
        <begin position="72"/>
        <end position="93"/>
    </location>
</feature>
<dbReference type="PROSITE" id="PS50928">
    <property type="entry name" value="ABC_TM1"/>
    <property type="match status" value="1"/>
</dbReference>
<evidence type="ECO:0000256" key="6">
    <source>
        <dbReference type="ARBA" id="ARBA00023136"/>
    </source>
</evidence>
<dbReference type="PANTHER" id="PTHR30193">
    <property type="entry name" value="ABC TRANSPORTER PERMEASE PROTEIN"/>
    <property type="match status" value="1"/>
</dbReference>